<evidence type="ECO:0000313" key="5">
    <source>
        <dbReference type="EMBL" id="CAG2145810.1"/>
    </source>
</evidence>
<reference evidence="5 6" key="1">
    <citation type="submission" date="2021-03" db="EMBL/GenBank/DDBJ databases">
        <authorList>
            <person name="Peeters C."/>
        </authorList>
    </citation>
    <scope>NUCLEOTIDE SEQUENCE [LARGE SCALE GENOMIC DNA]</scope>
    <source>
        <strain evidence="5 6">LMG 26411</strain>
    </source>
</reference>
<gene>
    <name evidence="5" type="primary">rhaS_3</name>
    <name evidence="5" type="ORF">LMG26411_02811</name>
</gene>
<dbReference type="InterPro" id="IPR009057">
    <property type="entry name" value="Homeodomain-like_sf"/>
</dbReference>
<dbReference type="SUPFAM" id="SSF52317">
    <property type="entry name" value="Class I glutamine amidotransferase-like"/>
    <property type="match status" value="1"/>
</dbReference>
<keyword evidence="6" id="KW-1185">Reference proteome</keyword>
<evidence type="ECO:0000256" key="1">
    <source>
        <dbReference type="ARBA" id="ARBA00023015"/>
    </source>
</evidence>
<dbReference type="InterPro" id="IPR002818">
    <property type="entry name" value="DJ-1/PfpI"/>
</dbReference>
<dbReference type="Gene3D" id="3.40.50.880">
    <property type="match status" value="1"/>
</dbReference>
<evidence type="ECO:0000256" key="3">
    <source>
        <dbReference type="SAM" id="MobiDB-lite"/>
    </source>
</evidence>
<dbReference type="InterPro" id="IPR029062">
    <property type="entry name" value="Class_I_gatase-like"/>
</dbReference>
<dbReference type="Pfam" id="PF12833">
    <property type="entry name" value="HTH_18"/>
    <property type="match status" value="1"/>
</dbReference>
<dbReference type="Gene3D" id="1.10.10.60">
    <property type="entry name" value="Homeodomain-like"/>
    <property type="match status" value="1"/>
</dbReference>
<evidence type="ECO:0000256" key="2">
    <source>
        <dbReference type="ARBA" id="ARBA00023163"/>
    </source>
</evidence>
<proteinExistence type="predicted"/>
<dbReference type="PANTHER" id="PTHR43130">
    <property type="entry name" value="ARAC-FAMILY TRANSCRIPTIONAL REGULATOR"/>
    <property type="match status" value="1"/>
</dbReference>
<feature type="compositionally biased region" description="Basic and acidic residues" evidence="3">
    <location>
        <begin position="317"/>
        <end position="329"/>
    </location>
</feature>
<name>A0ABN7Q3E2_9BURK</name>
<dbReference type="CDD" id="cd03137">
    <property type="entry name" value="GATase1_AraC_1"/>
    <property type="match status" value="1"/>
</dbReference>
<dbReference type="PANTHER" id="PTHR43130:SF3">
    <property type="entry name" value="HTH-TYPE TRANSCRIPTIONAL REGULATOR RV1931C"/>
    <property type="match status" value="1"/>
</dbReference>
<comment type="caution">
    <text evidence="5">The sequence shown here is derived from an EMBL/GenBank/DDBJ whole genome shotgun (WGS) entry which is preliminary data.</text>
</comment>
<protein>
    <submittedName>
        <fullName evidence="5">HTH-type transcriptional activator RhaS</fullName>
    </submittedName>
</protein>
<dbReference type="Proteomes" id="UP000672657">
    <property type="component" value="Unassembled WGS sequence"/>
</dbReference>
<dbReference type="InterPro" id="IPR018060">
    <property type="entry name" value="HTH_AraC"/>
</dbReference>
<keyword evidence="1" id="KW-0805">Transcription regulation</keyword>
<organism evidence="5 6">
    <name type="scientific">Cupriavidus numazuensis</name>
    <dbReference type="NCBI Taxonomy" id="221992"/>
    <lineage>
        <taxon>Bacteria</taxon>
        <taxon>Pseudomonadati</taxon>
        <taxon>Pseudomonadota</taxon>
        <taxon>Betaproteobacteria</taxon>
        <taxon>Burkholderiales</taxon>
        <taxon>Burkholderiaceae</taxon>
        <taxon>Cupriavidus</taxon>
    </lineage>
</organism>
<sequence>MKMKIALVVFDGVQALDVAGPMDVFAEANHLLPAHKRYEINLVGVRPTSVMCSNGMQISVPLDYRNYHDDCDLLLVAGGPRAPGMEPDPEFLSWLHDKSLKAQRFGAVCNGVFLLAHAGLLDGREVTTHWSETKRLQDHFPRAFVRPDKIFVRDGSLFTCGGVTAGIDLCLALLAEDFGHALAVKVAKRLIVYIRRDGGQSQYSPYLAVGPEEDSIVSKARRYVDDHIADAFSIEELADAVGVSRRTFSRVFAKHAKVSPSVFVEQVRVDFAKKLLEQTDVPLKTIAFRSGFHSSTHMRMIFSRRLDITPKEYRQRFQETESRAEDMAHYHGHSQPASLPHQPRREDHRRPASHALAAAGH</sequence>
<accession>A0ABN7Q3E2</accession>
<evidence type="ECO:0000259" key="4">
    <source>
        <dbReference type="PROSITE" id="PS01124"/>
    </source>
</evidence>
<dbReference type="SUPFAM" id="SSF46689">
    <property type="entry name" value="Homeodomain-like"/>
    <property type="match status" value="2"/>
</dbReference>
<dbReference type="PROSITE" id="PS01124">
    <property type="entry name" value="HTH_ARAC_FAMILY_2"/>
    <property type="match status" value="1"/>
</dbReference>
<feature type="domain" description="HTH araC/xylS-type" evidence="4">
    <location>
        <begin position="218"/>
        <end position="316"/>
    </location>
</feature>
<dbReference type="InterPro" id="IPR052158">
    <property type="entry name" value="INH-QAR"/>
</dbReference>
<dbReference type="Pfam" id="PF01965">
    <property type="entry name" value="DJ-1_PfpI"/>
    <property type="match status" value="1"/>
</dbReference>
<evidence type="ECO:0000313" key="6">
    <source>
        <dbReference type="Proteomes" id="UP000672657"/>
    </source>
</evidence>
<dbReference type="EMBL" id="CAJPVI010000015">
    <property type="protein sequence ID" value="CAG2145810.1"/>
    <property type="molecule type" value="Genomic_DNA"/>
</dbReference>
<keyword evidence="2" id="KW-0804">Transcription</keyword>
<dbReference type="SMART" id="SM00342">
    <property type="entry name" value="HTH_ARAC"/>
    <property type="match status" value="1"/>
</dbReference>
<feature type="region of interest" description="Disordered" evidence="3">
    <location>
        <begin position="317"/>
        <end position="361"/>
    </location>
</feature>